<reference evidence="2" key="1">
    <citation type="submission" date="2017-05" db="EMBL/GenBank/DDBJ databases">
        <authorList>
            <person name="Imhoff J.F."/>
            <person name="Rahn T."/>
            <person name="Kuenzel S."/>
            <person name="Neulinger S.C."/>
        </authorList>
    </citation>
    <scope>NUCLEOTIDE SEQUENCE</scope>
    <source>
        <strain evidence="2">LMG 28126</strain>
    </source>
</reference>
<dbReference type="PANTHER" id="PTHR43236:SF2">
    <property type="entry name" value="BLL0069 PROTEIN"/>
    <property type="match status" value="1"/>
</dbReference>
<dbReference type="InterPro" id="IPR052345">
    <property type="entry name" value="Rad_response_metalloprotease"/>
</dbReference>
<reference evidence="2" key="2">
    <citation type="journal article" date="2020" name="Microorganisms">
        <title>Osmotic Adaptation and Compatible Solute Biosynthesis of Phototrophic Bacteria as Revealed from Genome Analyses.</title>
        <authorList>
            <person name="Imhoff J.F."/>
            <person name="Rahn T."/>
            <person name="Kunzel S."/>
            <person name="Keller A."/>
            <person name="Neulinger S.C."/>
        </authorList>
    </citation>
    <scope>NUCLEOTIDE SEQUENCE</scope>
    <source>
        <strain evidence="2">LMG 28126</strain>
    </source>
</reference>
<keyword evidence="3" id="KW-1185">Reference proteome</keyword>
<dbReference type="Gene3D" id="1.10.10.2910">
    <property type="match status" value="1"/>
</dbReference>
<dbReference type="Pfam" id="PF06114">
    <property type="entry name" value="Peptidase_M78"/>
    <property type="match status" value="1"/>
</dbReference>
<proteinExistence type="predicted"/>
<evidence type="ECO:0000313" key="3">
    <source>
        <dbReference type="Proteomes" id="UP000706333"/>
    </source>
</evidence>
<dbReference type="Proteomes" id="UP000706333">
    <property type="component" value="Unassembled WGS sequence"/>
</dbReference>
<dbReference type="EMBL" id="NHSD01000269">
    <property type="protein sequence ID" value="MBK5927694.1"/>
    <property type="molecule type" value="Genomic_DNA"/>
</dbReference>
<organism evidence="2 3">
    <name type="scientific">Rhodobaculum claviforme</name>
    <dbReference type="NCBI Taxonomy" id="1549854"/>
    <lineage>
        <taxon>Bacteria</taxon>
        <taxon>Pseudomonadati</taxon>
        <taxon>Pseudomonadota</taxon>
        <taxon>Alphaproteobacteria</taxon>
        <taxon>Rhodobacterales</taxon>
        <taxon>Paracoccaceae</taxon>
        <taxon>Rhodobaculum</taxon>
    </lineage>
</organism>
<feature type="domain" description="IrrE N-terminal-like" evidence="1">
    <location>
        <begin position="34"/>
        <end position="99"/>
    </location>
</feature>
<evidence type="ECO:0000313" key="2">
    <source>
        <dbReference type="EMBL" id="MBK5927694.1"/>
    </source>
</evidence>
<dbReference type="InterPro" id="IPR010359">
    <property type="entry name" value="IrrE_HExxH"/>
</dbReference>
<gene>
    <name evidence="2" type="ORF">CCR87_10200</name>
</gene>
<accession>A0A934TKB2</accession>
<comment type="caution">
    <text evidence="2">The sequence shown here is derived from an EMBL/GenBank/DDBJ whole genome shotgun (WGS) entry which is preliminary data.</text>
</comment>
<evidence type="ECO:0000259" key="1">
    <source>
        <dbReference type="Pfam" id="PF06114"/>
    </source>
</evidence>
<sequence>MSVVDFRNDPRISKDDRETLRDHCRELNDPLSLAKKLGVKVFCEPLPDGLSGHLIYDESRGSRSGFVIVVNSNHPVGRQQFTIAHELGHFVLHRNTPQFRHAVRSSKEGKVIPFPGANRQALNFEGVDLPRGQEREADIFAVAVLLPPGATRRAPEYQMGQPCALARRLRLSTTMVVRRFEELSFGETF</sequence>
<dbReference type="RefSeq" id="WP_201157450.1">
    <property type="nucleotide sequence ID" value="NZ_NHSD01000269.1"/>
</dbReference>
<dbReference type="AlphaFoldDB" id="A0A934TKB2"/>
<protein>
    <recommendedName>
        <fullName evidence="1">IrrE N-terminal-like domain-containing protein</fullName>
    </recommendedName>
</protein>
<name>A0A934TKB2_9RHOB</name>
<dbReference type="PANTHER" id="PTHR43236">
    <property type="entry name" value="ANTITOXIN HIGA1"/>
    <property type="match status" value="1"/>
</dbReference>